<comment type="caution">
    <text evidence="6">The sequence shown here is derived from an EMBL/GenBank/DDBJ whole genome shotgun (WGS) entry which is preliminary data.</text>
</comment>
<proteinExistence type="inferred from homology"/>
<feature type="compositionally biased region" description="Polar residues" evidence="2">
    <location>
        <begin position="387"/>
        <end position="404"/>
    </location>
</feature>
<dbReference type="GO" id="GO:0140673">
    <property type="term" value="P:transcription elongation-coupled chromatin remodeling"/>
    <property type="evidence" value="ECO:0007669"/>
    <property type="project" value="TreeGrafter"/>
</dbReference>
<dbReference type="PANTHER" id="PTHR43580:SF2">
    <property type="entry name" value="CYTOKINE-LIKE NUCLEAR FACTOR N-PAC"/>
    <property type="match status" value="1"/>
</dbReference>
<dbReference type="InterPro" id="IPR006115">
    <property type="entry name" value="6PGDH_NADP-bd"/>
</dbReference>
<feature type="compositionally biased region" description="Polar residues" evidence="2">
    <location>
        <begin position="443"/>
        <end position="458"/>
    </location>
</feature>
<gene>
    <name evidence="6" type="primary">AGAP009949</name>
    <name evidence="6" type="ORF">TNCT_516751</name>
</gene>
<feature type="compositionally biased region" description="Basic and acidic residues" evidence="2">
    <location>
        <begin position="318"/>
        <end position="332"/>
    </location>
</feature>
<dbReference type="Gene3D" id="1.10.1040.10">
    <property type="entry name" value="N-(1-d-carboxylethyl)-l-norvaline Dehydrogenase, domain 2"/>
    <property type="match status" value="1"/>
</dbReference>
<dbReference type="SUPFAM" id="SSF51735">
    <property type="entry name" value="NAD(P)-binding Rossmann-fold domains"/>
    <property type="match status" value="1"/>
</dbReference>
<dbReference type="GO" id="GO:0051287">
    <property type="term" value="F:NAD binding"/>
    <property type="evidence" value="ECO:0007669"/>
    <property type="project" value="InterPro"/>
</dbReference>
<evidence type="ECO:0000313" key="6">
    <source>
        <dbReference type="EMBL" id="GFQ71958.1"/>
    </source>
</evidence>
<comment type="similarity">
    <text evidence="1">Belongs to the HIBADH-related family. NP60 subfamily.</text>
</comment>
<dbReference type="Pfam" id="PF03446">
    <property type="entry name" value="NAD_binding_2"/>
    <property type="match status" value="1"/>
</dbReference>
<dbReference type="EMBL" id="BMAO01011207">
    <property type="protein sequence ID" value="GFQ71958.1"/>
    <property type="molecule type" value="Genomic_DNA"/>
</dbReference>
<keyword evidence="7" id="KW-1185">Reference proteome</keyword>
<dbReference type="PANTHER" id="PTHR43580">
    <property type="entry name" value="OXIDOREDUCTASE GLYR1-RELATED"/>
    <property type="match status" value="1"/>
</dbReference>
<feature type="domain" description="Nuclear mitotic apparatus protein 1 N-terminal hook" evidence="5">
    <location>
        <begin position="123"/>
        <end position="180"/>
    </location>
</feature>
<dbReference type="Proteomes" id="UP000887116">
    <property type="component" value="Unassembled WGS sequence"/>
</dbReference>
<dbReference type="InterPro" id="IPR051265">
    <property type="entry name" value="HIBADH-related_NP60_sf"/>
</dbReference>
<evidence type="ECO:0000256" key="1">
    <source>
        <dbReference type="ARBA" id="ARBA00007598"/>
    </source>
</evidence>
<protein>
    <submittedName>
        <fullName evidence="6">Putative oxidoreductase GLYR1 homolog</fullName>
    </submittedName>
</protein>
<feature type="compositionally biased region" description="Basic and acidic residues" evidence="2">
    <location>
        <begin position="216"/>
        <end position="236"/>
    </location>
</feature>
<dbReference type="GO" id="GO:0000785">
    <property type="term" value="C:chromatin"/>
    <property type="evidence" value="ECO:0007669"/>
    <property type="project" value="TreeGrafter"/>
</dbReference>
<dbReference type="InterPro" id="IPR048724">
    <property type="entry name" value="NuMA_N_HOOK"/>
</dbReference>
<organism evidence="6 7">
    <name type="scientific">Trichonephila clavata</name>
    <name type="common">Joro spider</name>
    <name type="synonym">Nephila clavata</name>
    <dbReference type="NCBI Taxonomy" id="2740835"/>
    <lineage>
        <taxon>Eukaryota</taxon>
        <taxon>Metazoa</taxon>
        <taxon>Ecdysozoa</taxon>
        <taxon>Arthropoda</taxon>
        <taxon>Chelicerata</taxon>
        <taxon>Arachnida</taxon>
        <taxon>Araneae</taxon>
        <taxon>Araneomorphae</taxon>
        <taxon>Entelegynae</taxon>
        <taxon>Araneoidea</taxon>
        <taxon>Nephilidae</taxon>
        <taxon>Trichonephila</taxon>
    </lineage>
</organism>
<evidence type="ECO:0000259" key="4">
    <source>
        <dbReference type="Pfam" id="PF14833"/>
    </source>
</evidence>
<dbReference type="AlphaFoldDB" id="A0A8X6KHD0"/>
<sequence>MLHGTKKESILQWYNTLKEGDVTLAQFTDGSLFYDIVTSLNFKYSAKENHDKAEAARPDTMESMDVNVEQIKEKIVETGQSVSQSAVSDSPEVGEKGNIDSEKKYDSVKKCIDDIFLIDSISLINYSECLIGNELELAKVAVFLLSALSIERESMKSLTKLDIQVQEDIKEFLSFVLKDRSQDDGPIKKSEFHQLLSRFAGISHRMQCSQSSGSTDHSEASDGGKKTSEKRKDRESSIVYQDSPLKTLLQSLKYQQEMAMRIKEYKNRMLRNARYMEENKGAEKNKEVESLKNDFRKYCEEAEDSECFKLKEVKKQEEEIEWRTNSDSEKPVKKNLNLSVDSDSSTNQQELSNYVGDQRSEDHEKSPSSDESETRVFEVSMKEDIHLSSNGESSNIQEELNSCVNPPVVKSKRKRHLTDESEKKSNLVDIPNSKILKIDDGNDMTSSENAENVPGSSAECSTKLQESADHVEESNLADQLRQYVKPTMKIGFIGVGAMGQRIVKILLLSGHQVTVYNRSPEKCNDSIKAGALRGETPADVVKASDIIFSCVSDASAAKSLLVGREGVLKGLEDSNAGDIYKGYVELTSVDPESALVIGECITGKGGKYIEASMIGTRQDAEKGTLKIVVSGDETLYQNCLSCFRAMSKRAIFTNSDIGCSSKYRIIHNMVWGSSYSALADALSFTKVLNISPYDLLDSLKVSGIDFSKMGKAMLDRMNSTVTNNTTVTNTLKYQQKEMTLAINLSNTLNQPVHLAARANEMYKLAKRLGAAEEDVSAVILGAK</sequence>
<dbReference type="InterPro" id="IPR013328">
    <property type="entry name" value="6PGD_dom2"/>
</dbReference>
<feature type="compositionally biased region" description="Basic and acidic residues" evidence="2">
    <location>
        <begin position="358"/>
        <end position="386"/>
    </location>
</feature>
<feature type="region of interest" description="Disordered" evidence="2">
    <location>
        <begin position="318"/>
        <end position="425"/>
    </location>
</feature>
<dbReference type="OrthoDB" id="6493824at2759"/>
<dbReference type="Gene3D" id="3.40.50.720">
    <property type="entry name" value="NAD(P)-binding Rossmann-like Domain"/>
    <property type="match status" value="1"/>
</dbReference>
<evidence type="ECO:0000313" key="7">
    <source>
        <dbReference type="Proteomes" id="UP000887116"/>
    </source>
</evidence>
<name>A0A8X6KHD0_TRICU</name>
<feature type="region of interest" description="Disordered" evidence="2">
    <location>
        <begin position="208"/>
        <end position="237"/>
    </location>
</feature>
<feature type="domain" description="3-hydroxyisobutyrate dehydrogenase-like NAD-binding" evidence="4">
    <location>
        <begin position="663"/>
        <end position="779"/>
    </location>
</feature>
<dbReference type="Pfam" id="PF14833">
    <property type="entry name" value="NAD_binding_11"/>
    <property type="match status" value="1"/>
</dbReference>
<dbReference type="GO" id="GO:0050661">
    <property type="term" value="F:NADP binding"/>
    <property type="evidence" value="ECO:0007669"/>
    <property type="project" value="InterPro"/>
</dbReference>
<evidence type="ECO:0000256" key="2">
    <source>
        <dbReference type="SAM" id="MobiDB-lite"/>
    </source>
</evidence>
<feature type="domain" description="6-phosphogluconate dehydrogenase NADP-binding" evidence="3">
    <location>
        <begin position="489"/>
        <end position="650"/>
    </location>
</feature>
<dbReference type="SUPFAM" id="SSF48179">
    <property type="entry name" value="6-phosphogluconate dehydrogenase C-terminal domain-like"/>
    <property type="match status" value="1"/>
</dbReference>
<dbReference type="InterPro" id="IPR036291">
    <property type="entry name" value="NAD(P)-bd_dom_sf"/>
</dbReference>
<feature type="compositionally biased region" description="Polar residues" evidence="2">
    <location>
        <begin position="336"/>
        <end position="352"/>
    </location>
</feature>
<dbReference type="GO" id="GO:0003677">
    <property type="term" value="F:DNA binding"/>
    <property type="evidence" value="ECO:0007669"/>
    <property type="project" value="TreeGrafter"/>
</dbReference>
<dbReference type="InterPro" id="IPR008927">
    <property type="entry name" value="6-PGluconate_DH-like_C_sf"/>
</dbReference>
<dbReference type="GO" id="GO:0031491">
    <property type="term" value="F:nucleosome binding"/>
    <property type="evidence" value="ECO:0007669"/>
    <property type="project" value="TreeGrafter"/>
</dbReference>
<dbReference type="Pfam" id="PF21670">
    <property type="entry name" value="HOOK_N_NuMA"/>
    <property type="match status" value="1"/>
</dbReference>
<reference evidence="6" key="1">
    <citation type="submission" date="2020-07" db="EMBL/GenBank/DDBJ databases">
        <title>Multicomponent nature underlies the extraordinary mechanical properties of spider dragline silk.</title>
        <authorList>
            <person name="Kono N."/>
            <person name="Nakamura H."/>
            <person name="Mori M."/>
            <person name="Yoshida Y."/>
            <person name="Ohtoshi R."/>
            <person name="Malay A.D."/>
            <person name="Moran D.A.P."/>
            <person name="Tomita M."/>
            <person name="Numata K."/>
            <person name="Arakawa K."/>
        </authorList>
    </citation>
    <scope>NUCLEOTIDE SEQUENCE</scope>
</reference>
<accession>A0A8X6KHD0</accession>
<dbReference type="InterPro" id="IPR029154">
    <property type="entry name" value="HIBADH-like_NADP-bd"/>
</dbReference>
<evidence type="ECO:0000259" key="3">
    <source>
        <dbReference type="Pfam" id="PF03446"/>
    </source>
</evidence>
<feature type="region of interest" description="Disordered" evidence="2">
    <location>
        <begin position="438"/>
        <end position="458"/>
    </location>
</feature>
<evidence type="ECO:0000259" key="5">
    <source>
        <dbReference type="Pfam" id="PF21670"/>
    </source>
</evidence>